<dbReference type="EMBL" id="GL945443">
    <property type="protein sequence ID" value="EGO19574.1"/>
    <property type="molecule type" value="Genomic_DNA"/>
</dbReference>
<feature type="region of interest" description="Disordered" evidence="1">
    <location>
        <begin position="370"/>
        <end position="391"/>
    </location>
</feature>
<feature type="compositionally biased region" description="Low complexity" evidence="1">
    <location>
        <begin position="39"/>
        <end position="52"/>
    </location>
</feature>
<dbReference type="KEGG" id="sla:SERLADRAFT_443044"/>
<dbReference type="RefSeq" id="XP_007323707.1">
    <property type="nucleotide sequence ID" value="XM_007323645.1"/>
</dbReference>
<sequence length="934" mass="100313">MSAASVPTVDSAIRVVVTPAQSSYFAGEPFSVKITFTNTRTPESPERSPSTSRTHKRGAHSISSAPLARPPTSPGLPRTVVPRPLARSLSNDGDKPARKGLIGRDYTQRNGAGTPDLLEEKRQMLLAKTRSLSVDIPSHELGKQKAGEAEDSKPVYVRAYDEFSPASANPTLVPSPSVLARTPGLSLSSKHPHARKQSVFDGQISFQDSQKPLPNSPSLPSTSSASNSAFSLTLDPIAETAQSPYPASPLPGSPPLPLTDTLEIQSSLKTDSHSYPPRPSQNPIARRPSQVGLGHGAPPASLHTHVTPRTAFSSTFPRANTELILYSYVQLVGTLSVSPLPGVIMSPEQTHTLKALRTSLLKRPVVGGGSMDISSSLHSRPQIVGRRKSHSRSSSLSSSIFSLLSPSSYANSSSTSLPASQTWSPANRTRPSQSVSSLGSGFQAQAGIGLGLVNGGLEEDIDPETPLPTFEVQPAMLAVDLSLAPGESRSYTYTINLPENLPPTFKGRSLKFSYELIVGTCRAGSSPQSSSNLGPTGANGISRIMKVPIRLYNNVTVGKPQMPYDLLWPVAKRRDPLSVVAPKVIEDLSSISKGPRKSSPTSQNTGCGTLDDLREYGKRLLSTFPDSENSQNKASSNPDLIPPVLNDIERDLEREREGGALTGCSEGVEIMTRNSKKVSYDVNKDGVKVAVLTFTKSAYRLGETVLGVVELNDRSSRARVLSLSAILEAQESLPSSISAGGSRHMRRVHAEHYSSFVASTLRTTFSLDIPSDASPAFQVKIGGTPSQTSGSTGGLEWRVRLCLLVSVAAETSHMGPDGARLKQLVRDGPKGEWGTSWKASATIAPFERPQPDTNDTKQQPTTWTQYFVSSFLGTGEREYHDGDEDPDEEQAWKVARDEEADWKEVKVETVECEVPISVWPGNTAFKAMDVVFDV</sequence>
<feature type="compositionally biased region" description="Polar residues" evidence="1">
    <location>
        <begin position="598"/>
        <end position="607"/>
    </location>
</feature>
<feature type="region of interest" description="Disordered" evidence="1">
    <location>
        <begin position="623"/>
        <end position="644"/>
    </location>
</feature>
<gene>
    <name evidence="2" type="ORF">SERLADRAFT_443044</name>
</gene>
<evidence type="ECO:0000313" key="2">
    <source>
        <dbReference type="EMBL" id="EGO19574.1"/>
    </source>
</evidence>
<proteinExistence type="predicted"/>
<dbReference type="OrthoDB" id="1918at2759"/>
<accession>F8PBD4</accession>
<feature type="compositionally biased region" description="Pro residues" evidence="1">
    <location>
        <begin position="246"/>
        <end position="257"/>
    </location>
</feature>
<feature type="region of interest" description="Disordered" evidence="1">
    <location>
        <begin position="269"/>
        <end position="305"/>
    </location>
</feature>
<evidence type="ECO:0008006" key="3">
    <source>
        <dbReference type="Google" id="ProtNLM"/>
    </source>
</evidence>
<feature type="region of interest" description="Disordered" evidence="1">
    <location>
        <begin position="590"/>
        <end position="610"/>
    </location>
</feature>
<dbReference type="Proteomes" id="UP000008064">
    <property type="component" value="Unassembled WGS sequence"/>
</dbReference>
<protein>
    <recommendedName>
        <fullName evidence="3">Rgp1-domain-containing protein</fullName>
    </recommendedName>
</protein>
<dbReference type="AlphaFoldDB" id="F8PBD4"/>
<dbReference type="Pfam" id="PF08737">
    <property type="entry name" value="Rgp1"/>
    <property type="match status" value="1"/>
</dbReference>
<name>F8PBD4_SERL9</name>
<feature type="region of interest" description="Disordered" evidence="1">
    <location>
        <begin position="838"/>
        <end position="860"/>
    </location>
</feature>
<feature type="compositionally biased region" description="Polar residues" evidence="1">
    <location>
        <begin position="624"/>
        <end position="638"/>
    </location>
</feature>
<reference evidence="2" key="1">
    <citation type="submission" date="2011-04" db="EMBL/GenBank/DDBJ databases">
        <title>Evolution of plant cell wall degrading machinery underlies the functional diversity of forest fungi.</title>
        <authorList>
            <consortium name="US DOE Joint Genome Institute (JGI-PGF)"/>
            <person name="Eastwood D.C."/>
            <person name="Floudas D."/>
            <person name="Binder M."/>
            <person name="Majcherczyk A."/>
            <person name="Schneider P."/>
            <person name="Aerts A."/>
            <person name="Asiegbu F.O."/>
            <person name="Baker S.E."/>
            <person name="Barry K."/>
            <person name="Bendiksby M."/>
            <person name="Blumentritt M."/>
            <person name="Coutinho P.M."/>
            <person name="Cullen D."/>
            <person name="Cullen D."/>
            <person name="Gathman A."/>
            <person name="Goodell B."/>
            <person name="Henrissat B."/>
            <person name="Ihrmark K."/>
            <person name="Kauserud H."/>
            <person name="Kohler A."/>
            <person name="LaButti K."/>
            <person name="Lapidus A."/>
            <person name="Lavin J.L."/>
            <person name="Lee Y.-H."/>
            <person name="Lindquist E."/>
            <person name="Lilly W."/>
            <person name="Lucas S."/>
            <person name="Morin E."/>
            <person name="Murat C."/>
            <person name="Oguiza J.A."/>
            <person name="Park J."/>
            <person name="Pisabarro A.G."/>
            <person name="Riley R."/>
            <person name="Rosling A."/>
            <person name="Salamov A."/>
            <person name="Schmidt O."/>
            <person name="Schmutz J."/>
            <person name="Skrede I."/>
            <person name="Stenlid J."/>
            <person name="Wiebenga A."/>
            <person name="Xie X."/>
            <person name="Kues U."/>
            <person name="Hibbett D.S."/>
            <person name="Hoffmeister D."/>
            <person name="Hogberg N."/>
            <person name="Martin F."/>
            <person name="Grigoriev I.V."/>
            <person name="Watkinson S.C."/>
        </authorList>
    </citation>
    <scope>NUCLEOTIDE SEQUENCE</scope>
    <source>
        <strain evidence="2">S7.9</strain>
    </source>
</reference>
<dbReference type="PANTHER" id="PTHR12507">
    <property type="entry name" value="REDUCED GROWTH PHENOTYPE 1 RGP1, YEAST -RELATED"/>
    <property type="match status" value="1"/>
</dbReference>
<feature type="compositionally biased region" description="Low complexity" evidence="1">
    <location>
        <begin position="414"/>
        <end position="424"/>
    </location>
</feature>
<dbReference type="InterPro" id="IPR014848">
    <property type="entry name" value="Rgp1"/>
</dbReference>
<dbReference type="HOGENOM" id="CLU_005984_0_0_1"/>
<feature type="compositionally biased region" description="Low complexity" evidence="1">
    <location>
        <begin position="212"/>
        <end position="227"/>
    </location>
</feature>
<feature type="region of interest" description="Disordered" evidence="1">
    <location>
        <begin position="36"/>
        <end position="116"/>
    </location>
</feature>
<feature type="compositionally biased region" description="Polar residues" evidence="1">
    <location>
        <begin position="851"/>
        <end position="860"/>
    </location>
</feature>
<feature type="compositionally biased region" description="Polar residues" evidence="1">
    <location>
        <begin position="425"/>
        <end position="439"/>
    </location>
</feature>
<feature type="region of interest" description="Disordered" evidence="1">
    <location>
        <begin position="241"/>
        <end position="260"/>
    </location>
</feature>
<evidence type="ECO:0000256" key="1">
    <source>
        <dbReference type="SAM" id="MobiDB-lite"/>
    </source>
</evidence>
<feature type="region of interest" description="Disordered" evidence="1">
    <location>
        <begin position="206"/>
        <end position="227"/>
    </location>
</feature>
<organism>
    <name type="scientific">Serpula lacrymans var. lacrymans (strain S7.9)</name>
    <name type="common">Dry rot fungus</name>
    <dbReference type="NCBI Taxonomy" id="578457"/>
    <lineage>
        <taxon>Eukaryota</taxon>
        <taxon>Fungi</taxon>
        <taxon>Dikarya</taxon>
        <taxon>Basidiomycota</taxon>
        <taxon>Agaricomycotina</taxon>
        <taxon>Agaricomycetes</taxon>
        <taxon>Agaricomycetidae</taxon>
        <taxon>Boletales</taxon>
        <taxon>Coniophorineae</taxon>
        <taxon>Serpulaceae</taxon>
        <taxon>Serpula</taxon>
    </lineage>
</organism>
<feature type="region of interest" description="Disordered" evidence="1">
    <location>
        <begin position="414"/>
        <end position="439"/>
    </location>
</feature>
<dbReference type="GeneID" id="18815838"/>